<dbReference type="InterPro" id="IPR029058">
    <property type="entry name" value="AB_hydrolase_fold"/>
</dbReference>
<protein>
    <submittedName>
        <fullName evidence="1">DUF3089 family protein</fullName>
    </submittedName>
</protein>
<reference evidence="1 2" key="1">
    <citation type="submission" date="2018-06" db="EMBL/GenBank/DDBJ databases">
        <title>Genomic Encyclopedia of Type Strains, Phase IV (KMG-IV): sequencing the most valuable type-strain genomes for metagenomic binning, comparative biology and taxonomic classification.</title>
        <authorList>
            <person name="Goeker M."/>
        </authorList>
    </citation>
    <scope>NUCLEOTIDE SEQUENCE [LARGE SCALE GENOMIC DNA]</scope>
    <source>
        <strain evidence="1 2">DSM 24032</strain>
    </source>
</reference>
<name>A0A395JPM5_9GAMM</name>
<comment type="caution">
    <text evidence="1">The sequence shown here is derived from an EMBL/GenBank/DDBJ whole genome shotgun (WGS) entry which is preliminary data.</text>
</comment>
<sequence>MLFKNSPIKRAVLVAVLLIGGLLAFHKQIIAWYINPPVDFSIEQVPAAPDYSQLAFWSAHPGVNDSADLAPDGVTTIVPEQAPVDVFFVQPTTYFSGGSWNSAMSTNEFAEQGTEHVLATVASTFSSCCRVYAPRYRQAHLAAFIKTGSPAAIQALDLAYQDVEQAFLYFLKHRDPARPFILASHSQGTLHSLRLLANHVDGKALRKSMVAAYLIGYWIPSDALTVTIPNIPLCTEAGMTGCLVTYDTYDVEGTGRDPDGVLPYWYPSGWEWANRPRTLCVNPLSWKVDQQKVPKQANLGAVPMQWKDAIPELLKNQNPGFKYTTIGAPMVGYTSARCHQDGSLMVDPQLGSPFDNRGAGEDRSLHPNDWTLFHMNIRQNAADRVQAYMQSASVAVSAISE</sequence>
<accession>A0A395JPM5</accession>
<dbReference type="Proteomes" id="UP000253083">
    <property type="component" value="Unassembled WGS sequence"/>
</dbReference>
<dbReference type="Pfam" id="PF11288">
    <property type="entry name" value="DUF3089"/>
    <property type="match status" value="1"/>
</dbReference>
<organism evidence="1 2">
    <name type="scientific">Arenicella xantha</name>
    <dbReference type="NCBI Taxonomy" id="644221"/>
    <lineage>
        <taxon>Bacteria</taxon>
        <taxon>Pseudomonadati</taxon>
        <taxon>Pseudomonadota</taxon>
        <taxon>Gammaproteobacteria</taxon>
        <taxon>Arenicellales</taxon>
        <taxon>Arenicellaceae</taxon>
        <taxon>Arenicella</taxon>
    </lineage>
</organism>
<gene>
    <name evidence="1" type="ORF">DFR28_101981</name>
</gene>
<dbReference type="RefSeq" id="WP_113953148.1">
    <property type="nucleotide sequence ID" value="NZ_QNRT01000001.1"/>
</dbReference>
<proteinExistence type="predicted"/>
<dbReference type="InterPro" id="IPR021440">
    <property type="entry name" value="DUF3089"/>
</dbReference>
<dbReference type="AlphaFoldDB" id="A0A395JPM5"/>
<dbReference type="OrthoDB" id="9794645at2"/>
<keyword evidence="2" id="KW-1185">Reference proteome</keyword>
<evidence type="ECO:0000313" key="1">
    <source>
        <dbReference type="EMBL" id="RBP53594.1"/>
    </source>
</evidence>
<dbReference type="SUPFAM" id="SSF53474">
    <property type="entry name" value="alpha/beta-Hydrolases"/>
    <property type="match status" value="1"/>
</dbReference>
<evidence type="ECO:0000313" key="2">
    <source>
        <dbReference type="Proteomes" id="UP000253083"/>
    </source>
</evidence>
<dbReference type="EMBL" id="QNRT01000001">
    <property type="protein sequence ID" value="RBP53594.1"/>
    <property type="molecule type" value="Genomic_DNA"/>
</dbReference>
<dbReference type="InParanoid" id="A0A395JPM5"/>